<dbReference type="InterPro" id="IPR043428">
    <property type="entry name" value="LivM-like"/>
</dbReference>
<evidence type="ECO:0000256" key="4">
    <source>
        <dbReference type="ARBA" id="ARBA00022989"/>
    </source>
</evidence>
<dbReference type="EMBL" id="JAIOIV010000023">
    <property type="protein sequence ID" value="MBZ0155156.1"/>
    <property type="molecule type" value="Genomic_DNA"/>
</dbReference>
<sequence>MMYREIGQYKTSYAADQQIFSLSQDRWVIVVLLLAAIFLVPFIANDYWFVAILIPCLSLALAALGLNILTGYCGQLSLGTAAFMSIGGFATYNLVMRLPEIPFPISILLAGIIAGLVGVLFGLPSLRIKGFYLVVSTLAAHFFVQWLFDAIKWFKRNNPQGEIKPPPFKIFDFVFNTPVSQYLLVLGFVIVLTILAKNIMRSTTGRRMMAVRDMEVAAEVMGIPIARTKLLAFAISSFYCGVAGALYVYCYLQLLDTKTYSLELAFASVFMIVVGGLGTIMGSFIGAAFIFLLPIWMNSTFGKYGIDPSQIQNFSKMIFGALVIFLLIVEPNGLARLWMRAKDKLRKWPFPY</sequence>
<keyword evidence="2" id="KW-1003">Cell membrane</keyword>
<reference evidence="7" key="2">
    <citation type="submission" date="2021-08" db="EMBL/GenBank/DDBJ databases">
        <authorList>
            <person name="Dalcin Martins P."/>
        </authorList>
    </citation>
    <scope>NUCLEOTIDE SEQUENCE</scope>
    <source>
        <strain evidence="7">MAG_39</strain>
    </source>
</reference>
<evidence type="ECO:0000313" key="7">
    <source>
        <dbReference type="EMBL" id="MBZ0155156.1"/>
    </source>
</evidence>
<evidence type="ECO:0000256" key="5">
    <source>
        <dbReference type="ARBA" id="ARBA00023136"/>
    </source>
</evidence>
<feature type="transmembrane region" description="Helical" evidence="6">
    <location>
        <begin position="230"/>
        <end position="249"/>
    </location>
</feature>
<gene>
    <name evidence="7" type="ORF">K8I29_02950</name>
</gene>
<dbReference type="AlphaFoldDB" id="A0A953J2Q7"/>
<feature type="transmembrane region" description="Helical" evidence="6">
    <location>
        <begin position="179"/>
        <end position="199"/>
    </location>
</feature>
<dbReference type="PANTHER" id="PTHR30482:SF5">
    <property type="entry name" value="ABC TRANSPORTER PERMEASE PROTEIN"/>
    <property type="match status" value="1"/>
</dbReference>
<dbReference type="InterPro" id="IPR001851">
    <property type="entry name" value="ABC_transp_permease"/>
</dbReference>
<dbReference type="GO" id="GO:0015658">
    <property type="term" value="F:branched-chain amino acid transmembrane transporter activity"/>
    <property type="evidence" value="ECO:0007669"/>
    <property type="project" value="InterPro"/>
</dbReference>
<keyword evidence="3 6" id="KW-0812">Transmembrane</keyword>
<comment type="caution">
    <text evidence="7">The sequence shown here is derived from an EMBL/GenBank/DDBJ whole genome shotgun (WGS) entry which is preliminary data.</text>
</comment>
<evidence type="ECO:0000256" key="2">
    <source>
        <dbReference type="ARBA" id="ARBA00022475"/>
    </source>
</evidence>
<feature type="transmembrane region" description="Helical" evidence="6">
    <location>
        <begin position="76"/>
        <end position="95"/>
    </location>
</feature>
<dbReference type="PANTHER" id="PTHR30482">
    <property type="entry name" value="HIGH-AFFINITY BRANCHED-CHAIN AMINO ACID TRANSPORT SYSTEM PERMEASE"/>
    <property type="match status" value="1"/>
</dbReference>
<name>A0A953J2Q7_9BACT</name>
<proteinExistence type="predicted"/>
<keyword evidence="4 6" id="KW-1133">Transmembrane helix</keyword>
<feature type="transmembrane region" description="Helical" evidence="6">
    <location>
        <begin position="27"/>
        <end position="44"/>
    </location>
</feature>
<keyword evidence="5 6" id="KW-0472">Membrane</keyword>
<evidence type="ECO:0000256" key="6">
    <source>
        <dbReference type="SAM" id="Phobius"/>
    </source>
</evidence>
<feature type="transmembrane region" description="Helical" evidence="6">
    <location>
        <begin position="50"/>
        <end position="69"/>
    </location>
</feature>
<comment type="subcellular location">
    <subcellularLocation>
        <location evidence="1">Cell membrane</location>
        <topology evidence="1">Multi-pass membrane protein</topology>
    </subcellularLocation>
</comment>
<dbReference type="Proteomes" id="UP000705867">
    <property type="component" value="Unassembled WGS sequence"/>
</dbReference>
<feature type="transmembrane region" description="Helical" evidence="6">
    <location>
        <begin position="130"/>
        <end position="148"/>
    </location>
</feature>
<accession>A0A953J2Q7</accession>
<organism evidence="7 8">
    <name type="scientific">Candidatus Nitrobium versatile</name>
    <dbReference type="NCBI Taxonomy" id="2884831"/>
    <lineage>
        <taxon>Bacteria</taxon>
        <taxon>Pseudomonadati</taxon>
        <taxon>Nitrospirota</taxon>
        <taxon>Nitrospiria</taxon>
        <taxon>Nitrospirales</taxon>
        <taxon>Nitrospiraceae</taxon>
        <taxon>Candidatus Nitrobium</taxon>
    </lineage>
</organism>
<dbReference type="GO" id="GO:0005886">
    <property type="term" value="C:plasma membrane"/>
    <property type="evidence" value="ECO:0007669"/>
    <property type="project" value="UniProtKB-SubCell"/>
</dbReference>
<feature type="transmembrane region" description="Helical" evidence="6">
    <location>
        <begin position="101"/>
        <end position="123"/>
    </location>
</feature>
<feature type="transmembrane region" description="Helical" evidence="6">
    <location>
        <begin position="317"/>
        <end position="339"/>
    </location>
</feature>
<evidence type="ECO:0000256" key="1">
    <source>
        <dbReference type="ARBA" id="ARBA00004651"/>
    </source>
</evidence>
<reference evidence="7" key="1">
    <citation type="journal article" date="2021" name="bioRxiv">
        <title>Unraveling nitrogen, sulfur and carbon metabolic pathways and microbial community transcriptional responses to substrate deprivation and toxicity stresses in a bioreactor mimicking anoxic brackish coastal sediment conditions.</title>
        <authorList>
            <person name="Martins P.D."/>
            <person name="Echeveste M.J."/>
            <person name="Arshad A."/>
            <person name="Kurth J."/>
            <person name="Ouboter H."/>
            <person name="Jetten M.S.M."/>
            <person name="Welte C.U."/>
        </authorList>
    </citation>
    <scope>NUCLEOTIDE SEQUENCE</scope>
    <source>
        <strain evidence="7">MAG_39</strain>
    </source>
</reference>
<dbReference type="Pfam" id="PF02653">
    <property type="entry name" value="BPD_transp_2"/>
    <property type="match status" value="1"/>
</dbReference>
<evidence type="ECO:0000256" key="3">
    <source>
        <dbReference type="ARBA" id="ARBA00022692"/>
    </source>
</evidence>
<feature type="transmembrane region" description="Helical" evidence="6">
    <location>
        <begin position="269"/>
        <end position="296"/>
    </location>
</feature>
<dbReference type="CDD" id="cd06581">
    <property type="entry name" value="TM_PBP1_LivM_like"/>
    <property type="match status" value="1"/>
</dbReference>
<evidence type="ECO:0000313" key="8">
    <source>
        <dbReference type="Proteomes" id="UP000705867"/>
    </source>
</evidence>
<protein>
    <submittedName>
        <fullName evidence="7">Branched-chain amino acid ABC transporter permease</fullName>
    </submittedName>
</protein>